<dbReference type="EMBL" id="BNAR01000008">
    <property type="protein sequence ID" value="GHH48031.1"/>
    <property type="molecule type" value="Genomic_DNA"/>
</dbReference>
<dbReference type="RefSeq" id="WP_191302029.1">
    <property type="nucleotide sequence ID" value="NZ_BNAR01000008.1"/>
</dbReference>
<dbReference type="Proteomes" id="UP000605568">
    <property type="component" value="Unassembled WGS sequence"/>
</dbReference>
<proteinExistence type="predicted"/>
<feature type="chain" id="PRO_5045873766" description="Tachylectin" evidence="2">
    <location>
        <begin position="23"/>
        <end position="268"/>
    </location>
</feature>
<evidence type="ECO:0000313" key="4">
    <source>
        <dbReference type="Proteomes" id="UP000605568"/>
    </source>
</evidence>
<feature type="region of interest" description="Disordered" evidence="1">
    <location>
        <begin position="30"/>
        <end position="50"/>
    </location>
</feature>
<feature type="signal peptide" evidence="2">
    <location>
        <begin position="1"/>
        <end position="22"/>
    </location>
</feature>
<protein>
    <recommendedName>
        <fullName evidence="5">Tachylectin</fullName>
    </recommendedName>
</protein>
<gene>
    <name evidence="3" type="ORF">GCM10017774_53320</name>
</gene>
<accession>A0ABQ3MKD7</accession>
<evidence type="ECO:0000256" key="2">
    <source>
        <dbReference type="SAM" id="SignalP"/>
    </source>
</evidence>
<evidence type="ECO:0000313" key="3">
    <source>
        <dbReference type="EMBL" id="GHH48031.1"/>
    </source>
</evidence>
<comment type="caution">
    <text evidence="3">The sequence shown here is derived from an EMBL/GenBank/DDBJ whole genome shotgun (WGS) entry which is preliminary data.</text>
</comment>
<reference evidence="4" key="1">
    <citation type="journal article" date="2019" name="Int. J. Syst. Evol. Microbiol.">
        <title>The Global Catalogue of Microorganisms (GCM) 10K type strain sequencing project: providing services to taxonomists for standard genome sequencing and annotation.</title>
        <authorList>
            <consortium name="The Broad Institute Genomics Platform"/>
            <consortium name="The Broad Institute Genome Sequencing Center for Infectious Disease"/>
            <person name="Wu L."/>
            <person name="Ma J."/>
        </authorList>
    </citation>
    <scope>NUCLEOTIDE SEQUENCE [LARGE SCALE GENOMIC DNA]</scope>
    <source>
        <strain evidence="4">CGMCC 4.7367</strain>
    </source>
</reference>
<name>A0ABQ3MKD7_9PSEU</name>
<feature type="compositionally biased region" description="Basic and acidic residues" evidence="1">
    <location>
        <begin position="30"/>
        <end position="42"/>
    </location>
</feature>
<evidence type="ECO:0000256" key="1">
    <source>
        <dbReference type="SAM" id="MobiDB-lite"/>
    </source>
</evidence>
<organism evidence="3 4">
    <name type="scientific">Lentzea cavernae</name>
    <dbReference type="NCBI Taxonomy" id="2020703"/>
    <lineage>
        <taxon>Bacteria</taxon>
        <taxon>Bacillati</taxon>
        <taxon>Actinomycetota</taxon>
        <taxon>Actinomycetes</taxon>
        <taxon>Pseudonocardiales</taxon>
        <taxon>Pseudonocardiaceae</taxon>
        <taxon>Lentzea</taxon>
    </lineage>
</organism>
<evidence type="ECO:0008006" key="5">
    <source>
        <dbReference type="Google" id="ProtNLM"/>
    </source>
</evidence>
<keyword evidence="2" id="KW-0732">Signal</keyword>
<sequence>MRLKRAIAAVLGLAAVVTVVGASPSIAQGEDRSIKGVEREQGPKPLTTDGQSFLEINGAGQLVHWQRSGESYSGQLRGWGWQGTRAITSLDNQSFLEIKGDGRLSKWTWNGGTYVEAVVGSGWNNARLVTGIANNQFIEINNQGELVYWTFDGSNNLSRVLRGWGWGATKSITGLDPFVFFELKGDALNSLSWWVDTQEGLREFPEEVEPGQPQPDNRWMRLIAGTDSDHFTIVDTDGILVEYTLDPSDYVWKLAVRGSGWQGTRLIG</sequence>
<keyword evidence="4" id="KW-1185">Reference proteome</keyword>